<organism evidence="1 2">
    <name type="scientific">Pleurodeles waltl</name>
    <name type="common">Iberian ribbed newt</name>
    <dbReference type="NCBI Taxonomy" id="8319"/>
    <lineage>
        <taxon>Eukaryota</taxon>
        <taxon>Metazoa</taxon>
        <taxon>Chordata</taxon>
        <taxon>Craniata</taxon>
        <taxon>Vertebrata</taxon>
        <taxon>Euteleostomi</taxon>
        <taxon>Amphibia</taxon>
        <taxon>Batrachia</taxon>
        <taxon>Caudata</taxon>
        <taxon>Salamandroidea</taxon>
        <taxon>Salamandridae</taxon>
        <taxon>Pleurodelinae</taxon>
        <taxon>Pleurodeles</taxon>
    </lineage>
</organism>
<evidence type="ECO:0000313" key="2">
    <source>
        <dbReference type="Proteomes" id="UP001066276"/>
    </source>
</evidence>
<accession>A0AAV7UZY4</accession>
<dbReference type="EMBL" id="JANPWB010000004">
    <property type="protein sequence ID" value="KAJ1194086.1"/>
    <property type="molecule type" value="Genomic_DNA"/>
</dbReference>
<proteinExistence type="predicted"/>
<comment type="caution">
    <text evidence="1">The sequence shown here is derived from an EMBL/GenBank/DDBJ whole genome shotgun (WGS) entry which is preliminary data.</text>
</comment>
<reference evidence="1" key="1">
    <citation type="journal article" date="2022" name="bioRxiv">
        <title>Sequencing and chromosome-scale assembly of the giantPleurodeles waltlgenome.</title>
        <authorList>
            <person name="Brown T."/>
            <person name="Elewa A."/>
            <person name="Iarovenko S."/>
            <person name="Subramanian E."/>
            <person name="Araus A.J."/>
            <person name="Petzold A."/>
            <person name="Susuki M."/>
            <person name="Suzuki K.-i.T."/>
            <person name="Hayashi T."/>
            <person name="Toyoda A."/>
            <person name="Oliveira C."/>
            <person name="Osipova E."/>
            <person name="Leigh N.D."/>
            <person name="Simon A."/>
            <person name="Yun M.H."/>
        </authorList>
    </citation>
    <scope>NUCLEOTIDE SEQUENCE</scope>
    <source>
        <strain evidence="1">20211129_DDA</strain>
        <tissue evidence="1">Liver</tissue>
    </source>
</reference>
<name>A0AAV7UZY4_PLEWA</name>
<protein>
    <submittedName>
        <fullName evidence="1">Uncharacterized protein</fullName>
    </submittedName>
</protein>
<keyword evidence="2" id="KW-1185">Reference proteome</keyword>
<dbReference type="Proteomes" id="UP001066276">
    <property type="component" value="Chromosome 2_2"/>
</dbReference>
<sequence>MSRHCTRSFPPRRARAPSTWRLAEQLAAGRRISFYGPDPLPIRGWIVGFSKERRRAATSVMVFLLGQDWTCGPPAGMKGYMHIWGIRHDVWIFGYFCLL</sequence>
<dbReference type="AlphaFoldDB" id="A0AAV7UZY4"/>
<evidence type="ECO:0000313" key="1">
    <source>
        <dbReference type="EMBL" id="KAJ1194086.1"/>
    </source>
</evidence>
<gene>
    <name evidence="1" type="ORF">NDU88_003381</name>
</gene>